<dbReference type="Gene3D" id="1.20.1250.20">
    <property type="entry name" value="MFS general substrate transporter like domains"/>
    <property type="match status" value="1"/>
</dbReference>
<keyword evidence="6 7" id="KW-0472">Membrane</keyword>
<evidence type="ECO:0000256" key="4">
    <source>
        <dbReference type="ARBA" id="ARBA00022692"/>
    </source>
</evidence>
<keyword evidence="5 7" id="KW-1133">Transmembrane helix</keyword>
<dbReference type="InterPro" id="IPR050171">
    <property type="entry name" value="MFS_Transporters"/>
</dbReference>
<dbReference type="RefSeq" id="WP_107991468.1">
    <property type="nucleotide sequence ID" value="NZ_QAYG01000010.1"/>
</dbReference>
<proteinExistence type="predicted"/>
<dbReference type="InterPro" id="IPR020846">
    <property type="entry name" value="MFS_dom"/>
</dbReference>
<reference evidence="9 10" key="1">
    <citation type="submission" date="2018-04" db="EMBL/GenBank/DDBJ databases">
        <title>Genomic Encyclopedia of Archaeal and Bacterial Type Strains, Phase II (KMG-II): from individual species to whole genera.</title>
        <authorList>
            <person name="Goeker M."/>
        </authorList>
    </citation>
    <scope>NUCLEOTIDE SEQUENCE [LARGE SCALE GENOMIC DNA]</scope>
    <source>
        <strain evidence="9 10">DSM 23382</strain>
    </source>
</reference>
<comment type="subcellular location">
    <subcellularLocation>
        <location evidence="1">Cell membrane</location>
        <topology evidence="1">Multi-pass membrane protein</topology>
    </subcellularLocation>
</comment>
<feature type="transmembrane region" description="Helical" evidence="7">
    <location>
        <begin position="51"/>
        <end position="71"/>
    </location>
</feature>
<evidence type="ECO:0000313" key="10">
    <source>
        <dbReference type="Proteomes" id="UP000244081"/>
    </source>
</evidence>
<feature type="domain" description="Major facilitator superfamily (MFS) profile" evidence="8">
    <location>
        <begin position="1"/>
        <end position="404"/>
    </location>
</feature>
<keyword evidence="4 7" id="KW-0812">Transmembrane</keyword>
<keyword evidence="10" id="KW-1185">Reference proteome</keyword>
<sequence>MSSLSNGSIRPTVDTGSFVFYATTFATFMAASAASTPLYRLYQQMWSISPVMITLVFAVYAFALLAALLVGGSLSDHVGRKPVIFAGLVLQSVAMVLFLLADSGGALLAARLMQGVATGLATTSLGAAVVDADYRRGPVVNSFSPLGGMGLGALASGALVAFAPAPSHLVYVLLLALTVFQAGMIWRLPETVRRKPGALAALDPRVTVPASARRAFVLLSPTNLSIWMLGGFFLSLIPSVVARATGISSPFLGGVVVASLMFSGGLSVLALRGQRPVVLMTFGTTAISVGIVTLVIGVFTGALALLAIGSVVTGLGWGACFSGVMRTLLPLAKADERAELLAVYYIESYLAMSVPAIGAGFLAASIGLAPTTLVFGTLVLALNVGGHILLRATGLVAGGAAVAA</sequence>
<feature type="transmembrane region" description="Helical" evidence="7">
    <location>
        <begin position="341"/>
        <end position="366"/>
    </location>
</feature>
<feature type="transmembrane region" description="Helical" evidence="7">
    <location>
        <begin position="224"/>
        <end position="245"/>
    </location>
</feature>
<feature type="transmembrane region" description="Helical" evidence="7">
    <location>
        <begin position="142"/>
        <end position="163"/>
    </location>
</feature>
<evidence type="ECO:0000256" key="7">
    <source>
        <dbReference type="SAM" id="Phobius"/>
    </source>
</evidence>
<dbReference type="SUPFAM" id="SSF103473">
    <property type="entry name" value="MFS general substrate transporter"/>
    <property type="match status" value="1"/>
</dbReference>
<dbReference type="PANTHER" id="PTHR23517:SF13">
    <property type="entry name" value="MAJOR FACILITATOR SUPERFAMILY MFS_1"/>
    <property type="match status" value="1"/>
</dbReference>
<feature type="transmembrane region" description="Helical" evidence="7">
    <location>
        <begin position="169"/>
        <end position="186"/>
    </location>
</feature>
<dbReference type="PROSITE" id="PS50850">
    <property type="entry name" value="MFS"/>
    <property type="match status" value="1"/>
</dbReference>
<evidence type="ECO:0000256" key="6">
    <source>
        <dbReference type="ARBA" id="ARBA00023136"/>
    </source>
</evidence>
<evidence type="ECO:0000259" key="8">
    <source>
        <dbReference type="PROSITE" id="PS50850"/>
    </source>
</evidence>
<feature type="transmembrane region" description="Helical" evidence="7">
    <location>
        <begin position="278"/>
        <end position="299"/>
    </location>
</feature>
<feature type="transmembrane region" description="Helical" evidence="7">
    <location>
        <begin position="251"/>
        <end position="271"/>
    </location>
</feature>
<evidence type="ECO:0000256" key="1">
    <source>
        <dbReference type="ARBA" id="ARBA00004651"/>
    </source>
</evidence>
<dbReference type="OrthoDB" id="7283458at2"/>
<feature type="transmembrane region" description="Helical" evidence="7">
    <location>
        <begin position="18"/>
        <end position="39"/>
    </location>
</feature>
<feature type="transmembrane region" description="Helical" evidence="7">
    <location>
        <begin position="305"/>
        <end position="329"/>
    </location>
</feature>
<dbReference type="GO" id="GO:0022857">
    <property type="term" value="F:transmembrane transporter activity"/>
    <property type="evidence" value="ECO:0007669"/>
    <property type="project" value="InterPro"/>
</dbReference>
<dbReference type="EMBL" id="QAYG01000010">
    <property type="protein sequence ID" value="PTW57588.1"/>
    <property type="molecule type" value="Genomic_DNA"/>
</dbReference>
<protein>
    <submittedName>
        <fullName evidence="9">MFS transporter</fullName>
    </submittedName>
</protein>
<comment type="caution">
    <text evidence="9">The sequence shown here is derived from an EMBL/GenBank/DDBJ whole genome shotgun (WGS) entry which is preliminary data.</text>
</comment>
<dbReference type="AlphaFoldDB" id="A0A2T5V1I5"/>
<dbReference type="InterPro" id="IPR036259">
    <property type="entry name" value="MFS_trans_sf"/>
</dbReference>
<feature type="transmembrane region" description="Helical" evidence="7">
    <location>
        <begin position="372"/>
        <end position="390"/>
    </location>
</feature>
<organism evidence="9 10">
    <name type="scientific">Breoghania corrubedonensis</name>
    <dbReference type="NCBI Taxonomy" id="665038"/>
    <lineage>
        <taxon>Bacteria</taxon>
        <taxon>Pseudomonadati</taxon>
        <taxon>Pseudomonadota</taxon>
        <taxon>Alphaproteobacteria</taxon>
        <taxon>Hyphomicrobiales</taxon>
        <taxon>Stappiaceae</taxon>
        <taxon>Breoghania</taxon>
    </lineage>
</organism>
<evidence type="ECO:0000313" key="9">
    <source>
        <dbReference type="EMBL" id="PTW57588.1"/>
    </source>
</evidence>
<evidence type="ECO:0000256" key="3">
    <source>
        <dbReference type="ARBA" id="ARBA00022475"/>
    </source>
</evidence>
<name>A0A2T5V1I5_9HYPH</name>
<evidence type="ECO:0000256" key="2">
    <source>
        <dbReference type="ARBA" id="ARBA00022448"/>
    </source>
</evidence>
<keyword evidence="2" id="KW-0813">Transport</keyword>
<dbReference type="PANTHER" id="PTHR23517">
    <property type="entry name" value="RESISTANCE PROTEIN MDTM, PUTATIVE-RELATED-RELATED"/>
    <property type="match status" value="1"/>
</dbReference>
<feature type="transmembrane region" description="Helical" evidence="7">
    <location>
        <begin position="107"/>
        <end position="130"/>
    </location>
</feature>
<accession>A0A2T5V1I5</accession>
<feature type="transmembrane region" description="Helical" evidence="7">
    <location>
        <begin position="83"/>
        <end position="101"/>
    </location>
</feature>
<gene>
    <name evidence="9" type="ORF">C8N35_11067</name>
</gene>
<dbReference type="InterPro" id="IPR011701">
    <property type="entry name" value="MFS"/>
</dbReference>
<keyword evidence="3" id="KW-1003">Cell membrane</keyword>
<dbReference type="GO" id="GO:0005886">
    <property type="term" value="C:plasma membrane"/>
    <property type="evidence" value="ECO:0007669"/>
    <property type="project" value="UniProtKB-SubCell"/>
</dbReference>
<dbReference type="Pfam" id="PF07690">
    <property type="entry name" value="MFS_1"/>
    <property type="match status" value="1"/>
</dbReference>
<evidence type="ECO:0000256" key="5">
    <source>
        <dbReference type="ARBA" id="ARBA00022989"/>
    </source>
</evidence>
<dbReference type="Proteomes" id="UP000244081">
    <property type="component" value="Unassembled WGS sequence"/>
</dbReference>